<dbReference type="Gene3D" id="3.30.70.100">
    <property type="match status" value="1"/>
</dbReference>
<evidence type="ECO:0000256" key="1">
    <source>
        <dbReference type="ARBA" id="ARBA00004651"/>
    </source>
</evidence>
<sequence>MQWDAFLDQELLTNLAIVTGVTLTIYLVLTSALRIISSRLYAKASHSHSRFYRIAAKMLKHTSRLLVLAFAILMSLKVVDLGPRWEAIMAHGWFIALAFQIALWLDMGVRMWTDSLTRDGKTRNPVTTTIFGIMIRMVVWTMMLLSILANLGVNITALVASLGVGGIAIALAVQTLLSDIFASMSIGIDKPFEIGDFVVFDDVAGNIEHIGLKTTRIRSLSGEQIVCGNSQLLARTLHNYKRMNTRRIVFTFGISYDTPAAKITEVSALVRRVIEKVEKTHFDRAHFLSFSESQLTFEVVHIVQTSDYNLYMDIQQEINLGLLEGMRELDVRFAFPRRSVEFNGGQIPEIKVAGVAGNSGGGATRGDISGN</sequence>
<keyword evidence="4 7" id="KW-0812">Transmembrane</keyword>
<organism evidence="11 12">
    <name type="scientific">Halopseudomonas salina</name>
    <dbReference type="NCBI Taxonomy" id="1323744"/>
    <lineage>
        <taxon>Bacteria</taxon>
        <taxon>Pseudomonadati</taxon>
        <taxon>Pseudomonadota</taxon>
        <taxon>Gammaproteobacteria</taxon>
        <taxon>Pseudomonadales</taxon>
        <taxon>Pseudomonadaceae</taxon>
        <taxon>Halopseudomonas</taxon>
    </lineage>
</organism>
<dbReference type="SUPFAM" id="SSF50182">
    <property type="entry name" value="Sm-like ribonucleoproteins"/>
    <property type="match status" value="1"/>
</dbReference>
<dbReference type="Gene3D" id="1.10.287.1260">
    <property type="match status" value="1"/>
</dbReference>
<feature type="domain" description="Mechanosensitive ion channel MscS C-terminal" evidence="9">
    <location>
        <begin position="248"/>
        <end position="320"/>
    </location>
</feature>
<reference evidence="12" key="1">
    <citation type="journal article" date="2019" name="Int. J. Syst. Evol. Microbiol.">
        <title>The Global Catalogue of Microorganisms (GCM) 10K type strain sequencing project: providing services to taxonomists for standard genome sequencing and annotation.</title>
        <authorList>
            <consortium name="The Broad Institute Genomics Platform"/>
            <consortium name="The Broad Institute Genome Sequencing Center for Infectious Disease"/>
            <person name="Wu L."/>
            <person name="Ma J."/>
        </authorList>
    </citation>
    <scope>NUCLEOTIDE SEQUENCE [LARGE SCALE GENOMIC DNA]</scope>
    <source>
        <strain evidence="12">CGMCC 1.12482</strain>
    </source>
</reference>
<feature type="transmembrane region" description="Helical" evidence="7">
    <location>
        <begin position="126"/>
        <end position="149"/>
    </location>
</feature>
<comment type="subcellular location">
    <subcellularLocation>
        <location evidence="1">Cell membrane</location>
        <topology evidence="1">Multi-pass membrane protein</topology>
    </subcellularLocation>
</comment>
<evidence type="ECO:0000313" key="11">
    <source>
        <dbReference type="EMBL" id="GGD11694.1"/>
    </source>
</evidence>
<keyword evidence="12" id="KW-1185">Reference proteome</keyword>
<evidence type="ECO:0000313" key="12">
    <source>
        <dbReference type="Proteomes" id="UP000638188"/>
    </source>
</evidence>
<protein>
    <submittedName>
        <fullName evidence="11">Mechanosensitive ion channel protein MscS</fullName>
    </submittedName>
</protein>
<dbReference type="Pfam" id="PF00924">
    <property type="entry name" value="MS_channel_2nd"/>
    <property type="match status" value="1"/>
</dbReference>
<dbReference type="InterPro" id="IPR010920">
    <property type="entry name" value="LSM_dom_sf"/>
</dbReference>
<dbReference type="InterPro" id="IPR049278">
    <property type="entry name" value="MS_channel_C"/>
</dbReference>
<name>A0ABQ1Q2R0_9GAMM</name>
<evidence type="ECO:0000256" key="6">
    <source>
        <dbReference type="ARBA" id="ARBA00023136"/>
    </source>
</evidence>
<comment type="caution">
    <text evidence="11">The sequence shown here is derived from an EMBL/GenBank/DDBJ whole genome shotgun (WGS) entry which is preliminary data.</text>
</comment>
<dbReference type="Pfam" id="PF21088">
    <property type="entry name" value="MS_channel_1st"/>
    <property type="match status" value="1"/>
</dbReference>
<comment type="similarity">
    <text evidence="2">Belongs to the MscS (TC 1.A.23) family.</text>
</comment>
<dbReference type="InterPro" id="IPR006685">
    <property type="entry name" value="MscS_channel_2nd"/>
</dbReference>
<evidence type="ECO:0000256" key="3">
    <source>
        <dbReference type="ARBA" id="ARBA00022475"/>
    </source>
</evidence>
<dbReference type="InterPro" id="IPR011014">
    <property type="entry name" value="MscS_channel_TM-2"/>
</dbReference>
<dbReference type="InterPro" id="IPR049142">
    <property type="entry name" value="MS_channel_1st"/>
</dbReference>
<keyword evidence="6 7" id="KW-0472">Membrane</keyword>
<proteinExistence type="inferred from homology"/>
<dbReference type="InterPro" id="IPR011066">
    <property type="entry name" value="MscS_channel_C_sf"/>
</dbReference>
<feature type="domain" description="Mechanosensitive ion channel MscS" evidence="8">
    <location>
        <begin position="175"/>
        <end position="242"/>
    </location>
</feature>
<evidence type="ECO:0000259" key="10">
    <source>
        <dbReference type="Pfam" id="PF21088"/>
    </source>
</evidence>
<dbReference type="EMBL" id="BMFF01000009">
    <property type="protein sequence ID" value="GGD11694.1"/>
    <property type="molecule type" value="Genomic_DNA"/>
</dbReference>
<feature type="transmembrane region" description="Helical" evidence="7">
    <location>
        <begin position="12"/>
        <end position="37"/>
    </location>
</feature>
<dbReference type="Pfam" id="PF21082">
    <property type="entry name" value="MS_channel_3rd"/>
    <property type="match status" value="1"/>
</dbReference>
<dbReference type="InterPro" id="IPR023408">
    <property type="entry name" value="MscS_beta-dom_sf"/>
</dbReference>
<feature type="transmembrane region" description="Helical" evidence="7">
    <location>
        <begin position="58"/>
        <end position="76"/>
    </location>
</feature>
<evidence type="ECO:0000256" key="7">
    <source>
        <dbReference type="SAM" id="Phobius"/>
    </source>
</evidence>
<dbReference type="PANTHER" id="PTHR30566:SF25">
    <property type="entry name" value="INNER MEMBRANE PROTEIN"/>
    <property type="match status" value="1"/>
</dbReference>
<dbReference type="Proteomes" id="UP000638188">
    <property type="component" value="Unassembled WGS sequence"/>
</dbReference>
<feature type="transmembrane region" description="Helical" evidence="7">
    <location>
        <begin position="88"/>
        <end position="105"/>
    </location>
</feature>
<evidence type="ECO:0000256" key="2">
    <source>
        <dbReference type="ARBA" id="ARBA00008017"/>
    </source>
</evidence>
<evidence type="ECO:0000259" key="9">
    <source>
        <dbReference type="Pfam" id="PF21082"/>
    </source>
</evidence>
<dbReference type="PANTHER" id="PTHR30566">
    <property type="entry name" value="YNAI-RELATED MECHANOSENSITIVE ION CHANNEL"/>
    <property type="match status" value="1"/>
</dbReference>
<evidence type="ECO:0000256" key="5">
    <source>
        <dbReference type="ARBA" id="ARBA00022989"/>
    </source>
</evidence>
<evidence type="ECO:0000259" key="8">
    <source>
        <dbReference type="Pfam" id="PF00924"/>
    </source>
</evidence>
<dbReference type="Gene3D" id="2.30.30.60">
    <property type="match status" value="1"/>
</dbReference>
<dbReference type="RefSeq" id="WP_150279147.1">
    <property type="nucleotide sequence ID" value="NZ_BMFF01000009.1"/>
</dbReference>
<keyword evidence="3" id="KW-1003">Cell membrane</keyword>
<feature type="domain" description="Mechanosensitive ion channel transmembrane helices 2/3" evidence="10">
    <location>
        <begin position="135"/>
        <end position="174"/>
    </location>
</feature>
<dbReference type="SUPFAM" id="SSF82689">
    <property type="entry name" value="Mechanosensitive channel protein MscS (YggB), C-terminal domain"/>
    <property type="match status" value="1"/>
</dbReference>
<evidence type="ECO:0000256" key="4">
    <source>
        <dbReference type="ARBA" id="ARBA00022692"/>
    </source>
</evidence>
<gene>
    <name evidence="11" type="ORF">GCM10007418_33370</name>
</gene>
<feature type="transmembrane region" description="Helical" evidence="7">
    <location>
        <begin position="155"/>
        <end position="177"/>
    </location>
</feature>
<keyword evidence="5 7" id="KW-1133">Transmembrane helix</keyword>
<accession>A0ABQ1Q2R0</accession>
<dbReference type="SUPFAM" id="SSF82861">
    <property type="entry name" value="Mechanosensitive channel protein MscS (YggB), transmembrane region"/>
    <property type="match status" value="1"/>
</dbReference>